<dbReference type="Pfam" id="PF13365">
    <property type="entry name" value="Trypsin_2"/>
    <property type="match status" value="1"/>
</dbReference>
<dbReference type="AlphaFoldDB" id="A0A4Y6UNT4"/>
<feature type="active site" description="Charge relay system" evidence="14">
    <location>
        <position position="165"/>
    </location>
</feature>
<feature type="domain" description="PDZ" evidence="18">
    <location>
        <begin position="291"/>
        <end position="365"/>
    </location>
</feature>
<dbReference type="Gene3D" id="2.30.42.10">
    <property type="match status" value="1"/>
</dbReference>
<keyword evidence="11" id="KW-0720">Serine protease</keyword>
<evidence type="ECO:0000256" key="9">
    <source>
        <dbReference type="ARBA" id="ARBA00022764"/>
    </source>
</evidence>
<evidence type="ECO:0000256" key="7">
    <source>
        <dbReference type="ARBA" id="ARBA00022729"/>
    </source>
</evidence>
<dbReference type="PROSITE" id="PS50106">
    <property type="entry name" value="PDZ"/>
    <property type="match status" value="1"/>
</dbReference>
<dbReference type="InterPro" id="IPR001478">
    <property type="entry name" value="PDZ"/>
</dbReference>
<feature type="binding site" evidence="15">
    <location>
        <position position="165"/>
    </location>
    <ligand>
        <name>substrate</name>
    </ligand>
</feature>
<keyword evidence="10" id="KW-0378">Hydrolase</keyword>
<feature type="active site" description="Charge relay system" evidence="14">
    <location>
        <position position="239"/>
    </location>
</feature>
<dbReference type="InterPro" id="IPR001940">
    <property type="entry name" value="Peptidase_S1C"/>
</dbReference>
<evidence type="ECO:0000256" key="13">
    <source>
        <dbReference type="ARBA" id="ARBA00032850"/>
    </source>
</evidence>
<dbReference type="Gene3D" id="2.40.10.120">
    <property type="match status" value="1"/>
</dbReference>
<dbReference type="InterPro" id="IPR009003">
    <property type="entry name" value="Peptidase_S1_PA"/>
</dbReference>
<evidence type="ECO:0000256" key="17">
    <source>
        <dbReference type="SAM" id="SignalP"/>
    </source>
</evidence>
<dbReference type="KEGG" id="ssam:E3D00_06220"/>
<evidence type="ECO:0000256" key="3">
    <source>
        <dbReference type="ARBA" id="ARBA00010541"/>
    </source>
</evidence>
<evidence type="ECO:0000256" key="12">
    <source>
        <dbReference type="ARBA" id="ARBA00023016"/>
    </source>
</evidence>
<evidence type="ECO:0000256" key="6">
    <source>
        <dbReference type="ARBA" id="ARBA00022670"/>
    </source>
</evidence>
<feature type="binding site" evidence="15">
    <location>
        <position position="135"/>
    </location>
    <ligand>
        <name>substrate</name>
    </ligand>
</feature>
<gene>
    <name evidence="19" type="ORF">E3D00_06220</name>
</gene>
<name>A0A4Y6UNT4_9PROT</name>
<dbReference type="InterPro" id="IPR036034">
    <property type="entry name" value="PDZ_sf"/>
</dbReference>
<evidence type="ECO:0000313" key="19">
    <source>
        <dbReference type="EMBL" id="QDH18021.1"/>
    </source>
</evidence>
<feature type="binding site" evidence="15">
    <location>
        <begin position="237"/>
        <end position="239"/>
    </location>
    <ligand>
        <name>substrate</name>
    </ligand>
</feature>
<comment type="similarity">
    <text evidence="3">Belongs to the peptidase S1C family.</text>
</comment>
<dbReference type="OrthoDB" id="9758917at2"/>
<feature type="region of interest" description="Disordered" evidence="16">
    <location>
        <begin position="63"/>
        <end position="114"/>
    </location>
</feature>
<organism evidence="19 20">
    <name type="scientific">Swingsia samuiensis</name>
    <dbReference type="NCBI Taxonomy" id="1293412"/>
    <lineage>
        <taxon>Bacteria</taxon>
        <taxon>Pseudomonadati</taxon>
        <taxon>Pseudomonadota</taxon>
        <taxon>Alphaproteobacteria</taxon>
        <taxon>Acetobacterales</taxon>
        <taxon>Acetobacteraceae</taxon>
        <taxon>Swingsia</taxon>
    </lineage>
</organism>
<evidence type="ECO:0000256" key="14">
    <source>
        <dbReference type="PIRSR" id="PIRSR611782-1"/>
    </source>
</evidence>
<dbReference type="GO" id="GO:0042597">
    <property type="term" value="C:periplasmic space"/>
    <property type="evidence" value="ECO:0007669"/>
    <property type="project" value="UniProtKB-SubCell"/>
</dbReference>
<keyword evidence="8" id="KW-0677">Repeat</keyword>
<dbReference type="EC" id="3.4.21.107" evidence="4"/>
<dbReference type="NCBIfam" id="TIGR02037">
    <property type="entry name" value="degP_htrA_DO"/>
    <property type="match status" value="1"/>
</dbReference>
<comment type="catalytic activity">
    <reaction evidence="1">
        <text>Acts on substrates that are at least partially unfolded. The cleavage site P1 residue is normally between a pair of hydrophobic residues, such as Val-|-Val.</text>
        <dbReference type="EC" id="3.4.21.107"/>
    </reaction>
</comment>
<feature type="chain" id="PRO_5039080212" description="Probable periplasmic serine endoprotease DegP-like" evidence="17">
    <location>
        <begin position="26"/>
        <end position="510"/>
    </location>
</feature>
<evidence type="ECO:0000256" key="2">
    <source>
        <dbReference type="ARBA" id="ARBA00004418"/>
    </source>
</evidence>
<accession>A0A4Y6UNT4</accession>
<dbReference type="InterPro" id="IPR011782">
    <property type="entry name" value="Pept_S1C_Do"/>
</dbReference>
<dbReference type="Gene3D" id="2.30.42.60">
    <property type="match status" value="1"/>
</dbReference>
<keyword evidence="20" id="KW-1185">Reference proteome</keyword>
<evidence type="ECO:0000256" key="1">
    <source>
        <dbReference type="ARBA" id="ARBA00001772"/>
    </source>
</evidence>
<evidence type="ECO:0000313" key="20">
    <source>
        <dbReference type="Proteomes" id="UP000316313"/>
    </source>
</evidence>
<dbReference type="GO" id="GO:0006508">
    <property type="term" value="P:proteolysis"/>
    <property type="evidence" value="ECO:0007669"/>
    <property type="project" value="UniProtKB-KW"/>
</dbReference>
<dbReference type="InterPro" id="IPR041489">
    <property type="entry name" value="PDZ_6"/>
</dbReference>
<keyword evidence="6" id="KW-0645">Protease</keyword>
<dbReference type="GO" id="GO:0004252">
    <property type="term" value="F:serine-type endopeptidase activity"/>
    <property type="evidence" value="ECO:0007669"/>
    <property type="project" value="InterPro"/>
</dbReference>
<dbReference type="PANTHER" id="PTHR22939">
    <property type="entry name" value="SERINE PROTEASE FAMILY S1C HTRA-RELATED"/>
    <property type="match status" value="1"/>
</dbReference>
<dbReference type="Pfam" id="PF17820">
    <property type="entry name" value="PDZ_6"/>
    <property type="match status" value="1"/>
</dbReference>
<dbReference type="PANTHER" id="PTHR22939:SF130">
    <property type="entry name" value="PERIPLASMIC SERINE ENDOPROTEASE DEGP-LIKE-RELATED"/>
    <property type="match status" value="1"/>
</dbReference>
<keyword evidence="12" id="KW-0346">Stress response</keyword>
<evidence type="ECO:0000256" key="15">
    <source>
        <dbReference type="PIRSR" id="PIRSR611782-2"/>
    </source>
</evidence>
<proteinExistence type="inferred from homology"/>
<evidence type="ECO:0000256" key="11">
    <source>
        <dbReference type="ARBA" id="ARBA00022825"/>
    </source>
</evidence>
<dbReference type="Proteomes" id="UP000316313">
    <property type="component" value="Chromosome"/>
</dbReference>
<keyword evidence="7 17" id="KW-0732">Signal</keyword>
<keyword evidence="9" id="KW-0574">Periplasm</keyword>
<dbReference type="SMART" id="SM00228">
    <property type="entry name" value="PDZ"/>
    <property type="match status" value="2"/>
</dbReference>
<dbReference type="RefSeq" id="WP_141462403.1">
    <property type="nucleotide sequence ID" value="NZ_CP038141.1"/>
</dbReference>
<evidence type="ECO:0000256" key="16">
    <source>
        <dbReference type="SAM" id="MobiDB-lite"/>
    </source>
</evidence>
<evidence type="ECO:0000259" key="18">
    <source>
        <dbReference type="PROSITE" id="PS50106"/>
    </source>
</evidence>
<evidence type="ECO:0000256" key="10">
    <source>
        <dbReference type="ARBA" id="ARBA00022801"/>
    </source>
</evidence>
<evidence type="ECO:0000256" key="4">
    <source>
        <dbReference type="ARBA" id="ARBA00013035"/>
    </source>
</evidence>
<feature type="signal peptide" evidence="17">
    <location>
        <begin position="1"/>
        <end position="25"/>
    </location>
</feature>
<sequence>MTRFTTKLILSCALCYISPVTKVYAQNVAPTVPITPTPRSVPSSFADLANRLLPSVVNVSTSAVLKPEKQDDQGPDSSNPDGPQVPEFPPGSPLEKFYHDYMNHKPAPNRPPRRMQALGSGFIIDPAGIIVTNNHVIEDADQITVTLHDGTEMPARIVGRDSQVDLAVLEVKPPHPLPAVSLSNSDAARIGDWVLAIGNPLGLNGTVTAGIISSRGRNVDHGLYDDYIQTDAAINRGNSGGPLFNLAGEVIGINTLIYGGSGGGSIGIGFAIPANDARNIIDQLRKTGHVSRGWLGLKFQDVSYDIAQDLDFHKADGSRGKGSLVSDVSPKGPAAKAGLQVGDIITRVGDQEVTGQTMPRIVAAIAPGTKTDLTIWRKGKIQTIAITLGQSPTPPDMPPSDTHQPLHMKAMLQGLGLTVRSIDADIRTQYALSDDQRGVLVEQVTAQGRAASRGIVAGNVITQVGQEQVNTPDDFKRLVQRMLDQKKKEVLLLVQDDSGLRWVPVPFAEN</sequence>
<dbReference type="SUPFAM" id="SSF50494">
    <property type="entry name" value="Trypsin-like serine proteases"/>
    <property type="match status" value="1"/>
</dbReference>
<dbReference type="EMBL" id="CP038141">
    <property type="protein sequence ID" value="QDH18021.1"/>
    <property type="molecule type" value="Genomic_DNA"/>
</dbReference>
<evidence type="ECO:0000256" key="8">
    <source>
        <dbReference type="ARBA" id="ARBA00022737"/>
    </source>
</evidence>
<evidence type="ECO:0000256" key="5">
    <source>
        <dbReference type="ARBA" id="ARBA00013958"/>
    </source>
</evidence>
<reference evidence="19 20" key="1">
    <citation type="submission" date="2019-03" db="EMBL/GenBank/DDBJ databases">
        <title>The complete genome sequence of Swingsia samuiensis NBRC107927(T).</title>
        <authorList>
            <person name="Chua K.-O."/>
            <person name="Chan K.-G."/>
            <person name="See-Too W.-S."/>
        </authorList>
    </citation>
    <scope>NUCLEOTIDE SEQUENCE [LARGE SCALE GENOMIC DNA]</scope>
    <source>
        <strain evidence="19 20">AH83</strain>
    </source>
</reference>
<comment type="subcellular location">
    <subcellularLocation>
        <location evidence="2">Periplasm</location>
    </subcellularLocation>
</comment>
<dbReference type="SUPFAM" id="SSF50156">
    <property type="entry name" value="PDZ domain-like"/>
    <property type="match status" value="2"/>
</dbReference>
<protein>
    <recommendedName>
        <fullName evidence="5">Probable periplasmic serine endoprotease DegP-like</fullName>
        <ecNumber evidence="4">3.4.21.107</ecNumber>
    </recommendedName>
    <alternativeName>
        <fullName evidence="13">Protease Do</fullName>
    </alternativeName>
</protein>
<feature type="active site" description="Charge relay system" evidence="14">
    <location>
        <position position="135"/>
    </location>
</feature>
<dbReference type="PRINTS" id="PR00834">
    <property type="entry name" value="PROTEASES2C"/>
</dbReference>